<proteinExistence type="predicted"/>
<dbReference type="CDD" id="cd00383">
    <property type="entry name" value="trans_reg_C"/>
    <property type="match status" value="1"/>
</dbReference>
<evidence type="ECO:0000256" key="5">
    <source>
        <dbReference type="PROSITE-ProRule" id="PRU01091"/>
    </source>
</evidence>
<dbReference type="Proteomes" id="UP000003157">
    <property type="component" value="Unassembled WGS sequence"/>
</dbReference>
<dbReference type="Pfam" id="PF00486">
    <property type="entry name" value="Trans_reg_C"/>
    <property type="match status" value="1"/>
</dbReference>
<accession>E7GAY8</accession>
<sequence length="223" mass="26137">MYKILLVEDDINIINHLSSFLEKEGFLITHVDGQKKAINLINNQHFDLAILDISLKEGNGYSLYNEIKSYKDIPIVFLTANQDEFSVVTGLNLGADDYISKPFRPRELLSRIQNILRRYHKQETFYQYQNIKVNPLTGKVFKDNYEIFLSALEYRLLLIFFSYPNQLLTREFLLEEIWNITGEDVSDNTLSVYMKRIRNKIEDNPQNPNIIKTMRGLGYKLGD</sequence>
<dbReference type="SMART" id="SM00862">
    <property type="entry name" value="Trans_reg_C"/>
    <property type="match status" value="1"/>
</dbReference>
<feature type="domain" description="Response regulatory" evidence="6">
    <location>
        <begin position="3"/>
        <end position="116"/>
    </location>
</feature>
<dbReference type="GO" id="GO:0032993">
    <property type="term" value="C:protein-DNA complex"/>
    <property type="evidence" value="ECO:0007669"/>
    <property type="project" value="TreeGrafter"/>
</dbReference>
<name>E7GAY8_9FIRM</name>
<dbReference type="Gene3D" id="6.10.250.690">
    <property type="match status" value="1"/>
</dbReference>
<dbReference type="AlphaFoldDB" id="E7GAY8"/>
<evidence type="ECO:0000256" key="4">
    <source>
        <dbReference type="PROSITE-ProRule" id="PRU00169"/>
    </source>
</evidence>
<dbReference type="PANTHER" id="PTHR48111:SF73">
    <property type="entry name" value="ALKALINE PHOSPHATASE SYNTHESIS TRANSCRIPTIONAL REGULATORY PROTEIN PHOP"/>
    <property type="match status" value="1"/>
</dbReference>
<evidence type="ECO:0000259" key="7">
    <source>
        <dbReference type="PROSITE" id="PS51755"/>
    </source>
</evidence>
<gene>
    <name evidence="8" type="ORF">HMPREF9488_01928</name>
</gene>
<dbReference type="OrthoDB" id="9779174at2"/>
<dbReference type="InterPro" id="IPR036388">
    <property type="entry name" value="WH-like_DNA-bd_sf"/>
</dbReference>
<dbReference type="GO" id="GO:0000976">
    <property type="term" value="F:transcription cis-regulatory region binding"/>
    <property type="evidence" value="ECO:0007669"/>
    <property type="project" value="TreeGrafter"/>
</dbReference>
<evidence type="ECO:0000313" key="8">
    <source>
        <dbReference type="EMBL" id="EFW04804.1"/>
    </source>
</evidence>
<evidence type="ECO:0000256" key="2">
    <source>
        <dbReference type="ARBA" id="ARBA00023125"/>
    </source>
</evidence>
<dbReference type="SUPFAM" id="SSF52172">
    <property type="entry name" value="CheY-like"/>
    <property type="match status" value="1"/>
</dbReference>
<feature type="domain" description="OmpR/PhoB-type" evidence="7">
    <location>
        <begin position="123"/>
        <end position="223"/>
    </location>
</feature>
<comment type="caution">
    <text evidence="8">The sequence shown here is derived from an EMBL/GenBank/DDBJ whole genome shotgun (WGS) entry which is preliminary data.</text>
</comment>
<feature type="modified residue" description="4-aspartylphosphate" evidence="4">
    <location>
        <position position="52"/>
    </location>
</feature>
<reference evidence="8" key="1">
    <citation type="submission" date="2010-12" db="EMBL/GenBank/DDBJ databases">
        <title>The Genome Sequence of Coprobacillus sp. strain 29_1.</title>
        <authorList>
            <consortium name="The Broad Institute Genome Sequencing Platform"/>
            <person name="Earl A."/>
            <person name="Ward D."/>
            <person name="Feldgarden M."/>
            <person name="Gevers D."/>
            <person name="Daigneault M."/>
            <person name="Sibley C.D."/>
            <person name="White A."/>
            <person name="Strauss J."/>
            <person name="Allen-Vercoe E."/>
            <person name="Young S.K."/>
            <person name="Zeng Q."/>
            <person name="Gargeya S."/>
            <person name="Fitzgerald M."/>
            <person name="Haas B."/>
            <person name="Abouelleil A."/>
            <person name="Alvarado L."/>
            <person name="Arachchi H.M."/>
            <person name="Berlin A."/>
            <person name="Brown A."/>
            <person name="Chapman S.B."/>
            <person name="Chen Z."/>
            <person name="Dunbar C."/>
            <person name="Freedman E."/>
            <person name="Gearin G."/>
            <person name="Gellesch M."/>
            <person name="Goldberg J."/>
            <person name="Griggs A."/>
            <person name="Gujja S."/>
            <person name="Heilman E."/>
            <person name="Heiman D."/>
            <person name="Howarth C."/>
            <person name="Larson L."/>
            <person name="Lui A."/>
            <person name="MacDonald P.J.P."/>
            <person name="Mehta T."/>
            <person name="Montmayeur A."/>
            <person name="Murphy C."/>
            <person name="Neiman D."/>
            <person name="Pearson M."/>
            <person name="Priest M."/>
            <person name="Roberts A."/>
            <person name="Saif S."/>
            <person name="Shea T."/>
            <person name="Shenoy N."/>
            <person name="Sisk P."/>
            <person name="Stolte C."/>
            <person name="Sykes S."/>
            <person name="White J."/>
            <person name="Yandava C."/>
            <person name="Nusbaum C."/>
            <person name="Birren B."/>
        </authorList>
    </citation>
    <scope>NUCLEOTIDE SEQUENCE [LARGE SCALE GENOMIC DNA]</scope>
    <source>
        <strain evidence="8">29_1</strain>
    </source>
</reference>
<dbReference type="HOGENOM" id="CLU_000445_30_3_9"/>
<dbReference type="PANTHER" id="PTHR48111">
    <property type="entry name" value="REGULATOR OF RPOS"/>
    <property type="match status" value="1"/>
</dbReference>
<dbReference type="GO" id="GO:0000156">
    <property type="term" value="F:phosphorelay response regulator activity"/>
    <property type="evidence" value="ECO:0007669"/>
    <property type="project" value="TreeGrafter"/>
</dbReference>
<dbReference type="CDD" id="cd17574">
    <property type="entry name" value="REC_OmpR"/>
    <property type="match status" value="1"/>
</dbReference>
<dbReference type="InterPro" id="IPR001789">
    <property type="entry name" value="Sig_transdc_resp-reg_receiver"/>
</dbReference>
<evidence type="ECO:0000256" key="1">
    <source>
        <dbReference type="ARBA" id="ARBA00023015"/>
    </source>
</evidence>
<dbReference type="PROSITE" id="PS51755">
    <property type="entry name" value="OMPR_PHOB"/>
    <property type="match status" value="1"/>
</dbReference>
<dbReference type="RefSeq" id="WP_008789029.1">
    <property type="nucleotide sequence ID" value="NZ_AKCB01000001.1"/>
</dbReference>
<evidence type="ECO:0000259" key="6">
    <source>
        <dbReference type="PROSITE" id="PS50110"/>
    </source>
</evidence>
<dbReference type="eggNOG" id="COG0745">
    <property type="taxonomic scope" value="Bacteria"/>
</dbReference>
<evidence type="ECO:0000313" key="9">
    <source>
        <dbReference type="Proteomes" id="UP000003157"/>
    </source>
</evidence>
<evidence type="ECO:0000256" key="3">
    <source>
        <dbReference type="ARBA" id="ARBA00023163"/>
    </source>
</evidence>
<dbReference type="Pfam" id="PF00072">
    <property type="entry name" value="Response_reg"/>
    <property type="match status" value="1"/>
</dbReference>
<dbReference type="InterPro" id="IPR011006">
    <property type="entry name" value="CheY-like_superfamily"/>
</dbReference>
<dbReference type="GeneID" id="78229872"/>
<protein>
    <submittedName>
        <fullName evidence="8">Winged helix family Two component transcriptional regulator</fullName>
    </submittedName>
</protein>
<organism evidence="8 9">
    <name type="scientific">Coprobacillus cateniformis</name>
    <dbReference type="NCBI Taxonomy" id="100884"/>
    <lineage>
        <taxon>Bacteria</taxon>
        <taxon>Bacillati</taxon>
        <taxon>Bacillota</taxon>
        <taxon>Erysipelotrichia</taxon>
        <taxon>Erysipelotrichales</taxon>
        <taxon>Coprobacillaceae</taxon>
        <taxon>Coprobacillus</taxon>
    </lineage>
</organism>
<keyword evidence="2 5" id="KW-0238">DNA-binding</keyword>
<keyword evidence="9" id="KW-1185">Reference proteome</keyword>
<keyword evidence="1" id="KW-0805">Transcription regulation</keyword>
<feature type="DNA-binding region" description="OmpR/PhoB-type" evidence="5">
    <location>
        <begin position="123"/>
        <end position="223"/>
    </location>
</feature>
<dbReference type="PROSITE" id="PS50110">
    <property type="entry name" value="RESPONSE_REGULATORY"/>
    <property type="match status" value="1"/>
</dbReference>
<dbReference type="Gene3D" id="3.40.50.2300">
    <property type="match status" value="1"/>
</dbReference>
<dbReference type="EMBL" id="ADKX01000033">
    <property type="protein sequence ID" value="EFW04804.1"/>
    <property type="molecule type" value="Genomic_DNA"/>
</dbReference>
<dbReference type="InterPro" id="IPR039420">
    <property type="entry name" value="WalR-like"/>
</dbReference>
<dbReference type="SMART" id="SM00448">
    <property type="entry name" value="REC"/>
    <property type="match status" value="1"/>
</dbReference>
<dbReference type="GO" id="GO:0006355">
    <property type="term" value="P:regulation of DNA-templated transcription"/>
    <property type="evidence" value="ECO:0007669"/>
    <property type="project" value="InterPro"/>
</dbReference>
<keyword evidence="4" id="KW-0597">Phosphoprotein</keyword>
<dbReference type="Gene3D" id="1.10.10.10">
    <property type="entry name" value="Winged helix-like DNA-binding domain superfamily/Winged helix DNA-binding domain"/>
    <property type="match status" value="1"/>
</dbReference>
<dbReference type="InterPro" id="IPR001867">
    <property type="entry name" value="OmpR/PhoB-type_DNA-bd"/>
</dbReference>
<dbReference type="GO" id="GO:0005829">
    <property type="term" value="C:cytosol"/>
    <property type="evidence" value="ECO:0007669"/>
    <property type="project" value="TreeGrafter"/>
</dbReference>
<dbReference type="STRING" id="100884.GCA_000269565_02024"/>
<keyword evidence="3" id="KW-0804">Transcription</keyword>